<feature type="domain" description="Beta-catenin-like protein 1 N-terminal" evidence="7">
    <location>
        <begin position="82"/>
        <end position="191"/>
    </location>
</feature>
<dbReference type="Gene3D" id="1.25.10.10">
    <property type="entry name" value="Leucine-rich Repeat Variant"/>
    <property type="match status" value="1"/>
</dbReference>
<accession>A0A6A5WYF8</accession>
<dbReference type="InterPro" id="IPR016024">
    <property type="entry name" value="ARM-type_fold"/>
</dbReference>
<dbReference type="PANTHER" id="PTHR14978:SF0">
    <property type="entry name" value="BETA-CATENIN-LIKE PROTEIN 1"/>
    <property type="match status" value="1"/>
</dbReference>
<dbReference type="FunFam" id="1.25.10.10:FF:001136">
    <property type="entry name" value="Beta-catenin-like protein 1"/>
    <property type="match status" value="1"/>
</dbReference>
<evidence type="ECO:0000256" key="1">
    <source>
        <dbReference type="ARBA" id="ARBA00004123"/>
    </source>
</evidence>
<keyword evidence="2" id="KW-0597">Phosphoprotein</keyword>
<dbReference type="PANTHER" id="PTHR14978">
    <property type="entry name" value="BETA-CATENIN-LIKE PROTEIN 1 NUCLEAR ASSOCIATED PROTEIN"/>
    <property type="match status" value="1"/>
</dbReference>
<evidence type="ECO:0000256" key="3">
    <source>
        <dbReference type="ARBA" id="ARBA00022737"/>
    </source>
</evidence>
<evidence type="ECO:0000256" key="2">
    <source>
        <dbReference type="ARBA" id="ARBA00022553"/>
    </source>
</evidence>
<evidence type="ECO:0000313" key="8">
    <source>
        <dbReference type="EMBL" id="KAF2006780.1"/>
    </source>
</evidence>
<keyword evidence="9" id="KW-1185">Reference proteome</keyword>
<gene>
    <name evidence="8" type="ORF">P154DRAFT_517809</name>
</gene>
<name>A0A6A5WYF8_9PLEO</name>
<dbReference type="InterPro" id="IPR039678">
    <property type="entry name" value="CTNNBL1"/>
</dbReference>
<dbReference type="SUPFAM" id="SSF48371">
    <property type="entry name" value="ARM repeat"/>
    <property type="match status" value="1"/>
</dbReference>
<evidence type="ECO:0000256" key="4">
    <source>
        <dbReference type="ARBA" id="ARBA00023054"/>
    </source>
</evidence>
<evidence type="ECO:0000256" key="5">
    <source>
        <dbReference type="ARBA" id="ARBA00023242"/>
    </source>
</evidence>
<feature type="compositionally biased region" description="Basic and acidic residues" evidence="6">
    <location>
        <begin position="410"/>
        <end position="423"/>
    </location>
</feature>
<dbReference type="AlphaFoldDB" id="A0A6A5WYF8"/>
<organism evidence="8 9">
    <name type="scientific">Amniculicola lignicola CBS 123094</name>
    <dbReference type="NCBI Taxonomy" id="1392246"/>
    <lineage>
        <taxon>Eukaryota</taxon>
        <taxon>Fungi</taxon>
        <taxon>Dikarya</taxon>
        <taxon>Ascomycota</taxon>
        <taxon>Pezizomycotina</taxon>
        <taxon>Dothideomycetes</taxon>
        <taxon>Pleosporomycetidae</taxon>
        <taxon>Pleosporales</taxon>
        <taxon>Amniculicolaceae</taxon>
        <taxon>Amniculicola</taxon>
    </lineage>
</organism>
<dbReference type="SMART" id="SM01156">
    <property type="entry name" value="DUF1716"/>
    <property type="match status" value="1"/>
</dbReference>
<evidence type="ECO:0000313" key="9">
    <source>
        <dbReference type="Proteomes" id="UP000799779"/>
    </source>
</evidence>
<evidence type="ECO:0000256" key="6">
    <source>
        <dbReference type="SAM" id="MobiDB-lite"/>
    </source>
</evidence>
<protein>
    <submittedName>
        <fullName evidence="8">DUF1716-domain-containing protein</fullName>
    </submittedName>
</protein>
<evidence type="ECO:0000259" key="7">
    <source>
        <dbReference type="SMART" id="SM01156"/>
    </source>
</evidence>
<feature type="region of interest" description="Disordered" evidence="6">
    <location>
        <begin position="12"/>
        <end position="69"/>
    </location>
</feature>
<reference evidence="8" key="1">
    <citation type="journal article" date="2020" name="Stud. Mycol.">
        <title>101 Dothideomycetes genomes: a test case for predicting lifestyles and emergence of pathogens.</title>
        <authorList>
            <person name="Haridas S."/>
            <person name="Albert R."/>
            <person name="Binder M."/>
            <person name="Bloem J."/>
            <person name="Labutti K."/>
            <person name="Salamov A."/>
            <person name="Andreopoulos B."/>
            <person name="Baker S."/>
            <person name="Barry K."/>
            <person name="Bills G."/>
            <person name="Bluhm B."/>
            <person name="Cannon C."/>
            <person name="Castanera R."/>
            <person name="Culley D."/>
            <person name="Daum C."/>
            <person name="Ezra D."/>
            <person name="Gonzalez J."/>
            <person name="Henrissat B."/>
            <person name="Kuo A."/>
            <person name="Liang C."/>
            <person name="Lipzen A."/>
            <person name="Lutzoni F."/>
            <person name="Magnuson J."/>
            <person name="Mondo S."/>
            <person name="Nolan M."/>
            <person name="Ohm R."/>
            <person name="Pangilinan J."/>
            <person name="Park H.-J."/>
            <person name="Ramirez L."/>
            <person name="Alfaro M."/>
            <person name="Sun H."/>
            <person name="Tritt A."/>
            <person name="Yoshinaga Y."/>
            <person name="Zwiers L.-H."/>
            <person name="Turgeon B."/>
            <person name="Goodwin S."/>
            <person name="Spatafora J."/>
            <person name="Crous P."/>
            <person name="Grigoriev I."/>
        </authorList>
    </citation>
    <scope>NUCLEOTIDE SEQUENCE</scope>
    <source>
        <strain evidence="8">CBS 123094</strain>
    </source>
</reference>
<dbReference type="EMBL" id="ML977559">
    <property type="protein sequence ID" value="KAF2006780.1"/>
    <property type="molecule type" value="Genomic_DNA"/>
</dbReference>
<keyword evidence="4" id="KW-0175">Coiled coil</keyword>
<keyword evidence="3" id="KW-0677">Repeat</keyword>
<dbReference type="Pfam" id="PF08216">
    <property type="entry name" value="CTNNBL"/>
    <property type="match status" value="2"/>
</dbReference>
<dbReference type="OrthoDB" id="1898821at2759"/>
<comment type="subcellular location">
    <subcellularLocation>
        <location evidence="1">Nucleus</location>
    </subcellularLocation>
</comment>
<dbReference type="GO" id="GO:0005681">
    <property type="term" value="C:spliceosomal complex"/>
    <property type="evidence" value="ECO:0007669"/>
    <property type="project" value="TreeGrafter"/>
</dbReference>
<sequence length="609" mass="67667">MTSIDELFKAHSATKRKFDPSELDPSQAYKSLKLSPPSDIDKRSQAFVAEEDEDEAGPALPPDLEDRAVDDDEEGRFFGEGMDENAVEAMDYLDSKDADEAIVDDKFDAAWLRRLCLGLQKKIAKNADLRAKYEDQPSKFMGSEGDLDEAIKALSVLSDHPEHYAQFAQSAGGDLLGLLAHENTDIAIDAIEIISELTDEDVEAEQEQWDALVKPLLEGDFLTLLIANFSRFDEQDEGDRSGVYHSLGVVENLLSQPENTETIGKERKLLSWLIQRIRKPEKPTTQNKAYAAEILSILTQSSTPNRRRVIEASGIDIILTLLAPYRRNDPESESAEEEYVENLFNCLASLVDESEGKDKFMEAEGVELCLMMVKDGKLSKSRSLKVLDHACGYSEPSPPAEAQANGTGSPKDKGKEPLPDPENHAATVCTGLVNAQGLKPLFGTFMKTKQHDPQTTEHILGLFASLLRSLPGYSDARFRILAKFSEKDYAKTIKLVTLRREYATRVAAFDSKIAARKRGLPREEQEEIDVENIPARLDKGLYCLERIDAILAWLVAEDEGAKRAIVKALADRDESLTDVKKTLQAQLVGVLEVDASEREMLETLIGFLS</sequence>
<dbReference type="Proteomes" id="UP000799779">
    <property type="component" value="Unassembled WGS sequence"/>
</dbReference>
<dbReference type="InterPro" id="IPR013180">
    <property type="entry name" value="CTNNBL1_N"/>
</dbReference>
<proteinExistence type="predicted"/>
<dbReference type="InterPro" id="IPR011989">
    <property type="entry name" value="ARM-like"/>
</dbReference>
<feature type="region of interest" description="Disordered" evidence="6">
    <location>
        <begin position="394"/>
        <end position="423"/>
    </location>
</feature>
<dbReference type="GO" id="GO:0010467">
    <property type="term" value="P:gene expression"/>
    <property type="evidence" value="ECO:0007669"/>
    <property type="project" value="UniProtKB-ARBA"/>
</dbReference>
<keyword evidence="5" id="KW-0539">Nucleus</keyword>